<gene>
    <name evidence="1" type="ORF">DY000_02038972</name>
</gene>
<keyword evidence="2" id="KW-1185">Reference proteome</keyword>
<dbReference type="Proteomes" id="UP000266723">
    <property type="component" value="Unassembled WGS sequence"/>
</dbReference>
<name>A0ABQ7BKX6_BRACR</name>
<protein>
    <submittedName>
        <fullName evidence="1">Uncharacterized protein</fullName>
    </submittedName>
</protein>
<comment type="caution">
    <text evidence="1">The sequence shown here is derived from an EMBL/GenBank/DDBJ whole genome shotgun (WGS) entry which is preliminary data.</text>
</comment>
<evidence type="ECO:0000313" key="2">
    <source>
        <dbReference type="Proteomes" id="UP000266723"/>
    </source>
</evidence>
<dbReference type="EMBL" id="QGKV02001507">
    <property type="protein sequence ID" value="KAF3532972.1"/>
    <property type="molecule type" value="Genomic_DNA"/>
</dbReference>
<proteinExistence type="predicted"/>
<evidence type="ECO:0000313" key="1">
    <source>
        <dbReference type="EMBL" id="KAF3532972.1"/>
    </source>
</evidence>
<organism evidence="1 2">
    <name type="scientific">Brassica cretica</name>
    <name type="common">Mustard</name>
    <dbReference type="NCBI Taxonomy" id="69181"/>
    <lineage>
        <taxon>Eukaryota</taxon>
        <taxon>Viridiplantae</taxon>
        <taxon>Streptophyta</taxon>
        <taxon>Embryophyta</taxon>
        <taxon>Tracheophyta</taxon>
        <taxon>Spermatophyta</taxon>
        <taxon>Magnoliopsida</taxon>
        <taxon>eudicotyledons</taxon>
        <taxon>Gunneridae</taxon>
        <taxon>Pentapetalae</taxon>
        <taxon>rosids</taxon>
        <taxon>malvids</taxon>
        <taxon>Brassicales</taxon>
        <taxon>Brassicaceae</taxon>
        <taxon>Brassiceae</taxon>
        <taxon>Brassica</taxon>
    </lineage>
</organism>
<sequence>MPKTKTQIHSCLREEASWTRHPPLRTVFDSDDHHRQCPPFKSHASDLDPKLRLFHLCRLNLPLHRLCSDAREAQPLFIGKPARGY</sequence>
<reference evidence="1 2" key="1">
    <citation type="journal article" date="2020" name="BMC Genomics">
        <title>Intraspecific diversification of the crop wild relative Brassica cretica Lam. using demographic model selection.</title>
        <authorList>
            <person name="Kioukis A."/>
            <person name="Michalopoulou V.A."/>
            <person name="Briers L."/>
            <person name="Pirintsos S."/>
            <person name="Studholme D.J."/>
            <person name="Pavlidis P."/>
            <person name="Sarris P.F."/>
        </authorList>
    </citation>
    <scope>NUCLEOTIDE SEQUENCE [LARGE SCALE GENOMIC DNA]</scope>
    <source>
        <strain evidence="2">cv. PFS-1207/04</strain>
    </source>
</reference>
<accession>A0ABQ7BKX6</accession>